<accession>A0AAV7ICZ3</accession>
<organism evidence="1 2">
    <name type="scientific">Cotesia glomerata</name>
    <name type="common">Lepidopteran parasitic wasp</name>
    <name type="synonym">Apanteles glomeratus</name>
    <dbReference type="NCBI Taxonomy" id="32391"/>
    <lineage>
        <taxon>Eukaryota</taxon>
        <taxon>Metazoa</taxon>
        <taxon>Ecdysozoa</taxon>
        <taxon>Arthropoda</taxon>
        <taxon>Hexapoda</taxon>
        <taxon>Insecta</taxon>
        <taxon>Pterygota</taxon>
        <taxon>Neoptera</taxon>
        <taxon>Endopterygota</taxon>
        <taxon>Hymenoptera</taxon>
        <taxon>Apocrita</taxon>
        <taxon>Ichneumonoidea</taxon>
        <taxon>Braconidae</taxon>
        <taxon>Microgastrinae</taxon>
        <taxon>Cotesia</taxon>
    </lineage>
</organism>
<protein>
    <submittedName>
        <fullName evidence="1">Uncharacterized protein</fullName>
    </submittedName>
</protein>
<name>A0AAV7ICZ3_COTGL</name>
<dbReference type="Proteomes" id="UP000826195">
    <property type="component" value="Unassembled WGS sequence"/>
</dbReference>
<dbReference type="AlphaFoldDB" id="A0AAV7ICZ3"/>
<evidence type="ECO:0000313" key="2">
    <source>
        <dbReference type="Proteomes" id="UP000826195"/>
    </source>
</evidence>
<sequence>MARGPRRLVDQLVYCPCAKGDGAVILLVIHTYTHTRGFREGNSNSRRKSTAAWPGGWRKYRTGGDNRTICRSLSRTREVRRSANQIGIPPLVDCHKMAALNQTDSAYWWPPTPEFLHEALRKTPPIDSFLQLLFAPFLHRTHPYPAPLCSPPSP</sequence>
<reference evidence="1 2" key="1">
    <citation type="journal article" date="2021" name="J. Hered.">
        <title>A chromosome-level genome assembly of the parasitoid wasp, Cotesia glomerata (Hymenoptera: Braconidae).</title>
        <authorList>
            <person name="Pinto B.J."/>
            <person name="Weis J.J."/>
            <person name="Gamble T."/>
            <person name="Ode P.J."/>
            <person name="Paul R."/>
            <person name="Zaspel J.M."/>
        </authorList>
    </citation>
    <scope>NUCLEOTIDE SEQUENCE [LARGE SCALE GENOMIC DNA]</scope>
    <source>
        <strain evidence="1">CgM1</strain>
    </source>
</reference>
<gene>
    <name evidence="1" type="ORF">KQX54_017699</name>
</gene>
<evidence type="ECO:0000313" key="1">
    <source>
        <dbReference type="EMBL" id="KAH0550140.1"/>
    </source>
</evidence>
<dbReference type="EMBL" id="JAHXZJ010001864">
    <property type="protein sequence ID" value="KAH0550140.1"/>
    <property type="molecule type" value="Genomic_DNA"/>
</dbReference>
<keyword evidence="2" id="KW-1185">Reference proteome</keyword>
<proteinExistence type="predicted"/>
<comment type="caution">
    <text evidence="1">The sequence shown here is derived from an EMBL/GenBank/DDBJ whole genome shotgun (WGS) entry which is preliminary data.</text>
</comment>